<evidence type="ECO:0000256" key="5">
    <source>
        <dbReference type="ARBA" id="ARBA00022989"/>
    </source>
</evidence>
<protein>
    <submittedName>
        <fullName evidence="10">Sugar ABC transporter permease</fullName>
    </submittedName>
</protein>
<evidence type="ECO:0000259" key="9">
    <source>
        <dbReference type="PROSITE" id="PS50928"/>
    </source>
</evidence>
<dbReference type="InterPro" id="IPR051393">
    <property type="entry name" value="ABC_transporter_permease"/>
</dbReference>
<evidence type="ECO:0000256" key="8">
    <source>
        <dbReference type="SAM" id="MobiDB-lite"/>
    </source>
</evidence>
<name>A0ABP9NCI2_9PSEU</name>
<accession>A0ABP9NCI2</accession>
<keyword evidence="11" id="KW-1185">Reference proteome</keyword>
<keyword evidence="6 7" id="KW-0472">Membrane</keyword>
<dbReference type="Proteomes" id="UP001500804">
    <property type="component" value="Unassembled WGS sequence"/>
</dbReference>
<keyword evidence="3" id="KW-1003">Cell membrane</keyword>
<gene>
    <name evidence="10" type="ORF">GCM10023320_08500</name>
</gene>
<organism evidence="10 11">
    <name type="scientific">Pseudonocardia adelaidensis</name>
    <dbReference type="NCBI Taxonomy" id="648754"/>
    <lineage>
        <taxon>Bacteria</taxon>
        <taxon>Bacillati</taxon>
        <taxon>Actinomycetota</taxon>
        <taxon>Actinomycetes</taxon>
        <taxon>Pseudonocardiales</taxon>
        <taxon>Pseudonocardiaceae</taxon>
        <taxon>Pseudonocardia</taxon>
    </lineage>
</organism>
<keyword evidence="4 7" id="KW-0812">Transmembrane</keyword>
<reference evidence="11" key="1">
    <citation type="journal article" date="2019" name="Int. J. Syst. Evol. Microbiol.">
        <title>The Global Catalogue of Microorganisms (GCM) 10K type strain sequencing project: providing services to taxonomists for standard genome sequencing and annotation.</title>
        <authorList>
            <consortium name="The Broad Institute Genomics Platform"/>
            <consortium name="The Broad Institute Genome Sequencing Center for Infectious Disease"/>
            <person name="Wu L."/>
            <person name="Ma J."/>
        </authorList>
    </citation>
    <scope>NUCLEOTIDE SEQUENCE [LARGE SCALE GENOMIC DNA]</scope>
    <source>
        <strain evidence="11">JCM 18302</strain>
    </source>
</reference>
<evidence type="ECO:0000256" key="3">
    <source>
        <dbReference type="ARBA" id="ARBA00022475"/>
    </source>
</evidence>
<evidence type="ECO:0000256" key="6">
    <source>
        <dbReference type="ARBA" id="ARBA00023136"/>
    </source>
</evidence>
<feature type="transmembrane region" description="Helical" evidence="7">
    <location>
        <begin position="41"/>
        <end position="64"/>
    </location>
</feature>
<comment type="subcellular location">
    <subcellularLocation>
        <location evidence="1 7">Cell membrane</location>
        <topology evidence="1 7">Multi-pass membrane protein</topology>
    </subcellularLocation>
</comment>
<feature type="region of interest" description="Disordered" evidence="8">
    <location>
        <begin position="1"/>
        <end position="26"/>
    </location>
</feature>
<dbReference type="InterPro" id="IPR000515">
    <property type="entry name" value="MetI-like"/>
</dbReference>
<dbReference type="SUPFAM" id="SSF161098">
    <property type="entry name" value="MetI-like"/>
    <property type="match status" value="1"/>
</dbReference>
<evidence type="ECO:0000313" key="11">
    <source>
        <dbReference type="Proteomes" id="UP001500804"/>
    </source>
</evidence>
<sequence>MTKPVDERHDLTPPVDEPRPTRRKDAPPWPARLPPLVNWPVVFAIPFLIAATLVVVYPVVYGFWMGADPDLYEDLFTDDTYLRTVWNTIVFVGLGVNLKLVLALLLSGFFALGNWWIRGLLAISLLPWAIPSVPALLSIHWMLNPQWGMLGTLLGSMAIPNPAWLIDSTWGMVAAIGAHIWKWLPFWTLIMLAARMAIPQDVYEAAAVDGATGLRRFFWVTFPMLSNVFLTSALLSTIWTLSDYNSIHFVTGGGPADSTHVLATLGIRYAFDVGDVEQGVAVALSALPVIVPLIVVLVRRLGREGF</sequence>
<feature type="transmembrane region" description="Helical" evidence="7">
    <location>
        <begin position="217"/>
        <end position="239"/>
    </location>
</feature>
<feature type="domain" description="ABC transmembrane type-1" evidence="9">
    <location>
        <begin position="85"/>
        <end position="299"/>
    </location>
</feature>
<feature type="transmembrane region" description="Helical" evidence="7">
    <location>
        <begin position="119"/>
        <end position="143"/>
    </location>
</feature>
<dbReference type="Pfam" id="PF00528">
    <property type="entry name" value="BPD_transp_1"/>
    <property type="match status" value="1"/>
</dbReference>
<keyword evidence="5 7" id="KW-1133">Transmembrane helix</keyword>
<comment type="caution">
    <text evidence="10">The sequence shown here is derived from an EMBL/GenBank/DDBJ whole genome shotgun (WGS) entry which is preliminary data.</text>
</comment>
<proteinExistence type="inferred from homology"/>
<comment type="similarity">
    <text evidence="7">Belongs to the binding-protein-dependent transport system permease family.</text>
</comment>
<dbReference type="Gene3D" id="1.10.3720.10">
    <property type="entry name" value="MetI-like"/>
    <property type="match status" value="1"/>
</dbReference>
<evidence type="ECO:0000313" key="10">
    <source>
        <dbReference type="EMBL" id="GAA5113202.1"/>
    </source>
</evidence>
<dbReference type="PANTHER" id="PTHR30193">
    <property type="entry name" value="ABC TRANSPORTER PERMEASE PROTEIN"/>
    <property type="match status" value="1"/>
</dbReference>
<dbReference type="CDD" id="cd06261">
    <property type="entry name" value="TM_PBP2"/>
    <property type="match status" value="1"/>
</dbReference>
<evidence type="ECO:0000256" key="7">
    <source>
        <dbReference type="RuleBase" id="RU363032"/>
    </source>
</evidence>
<dbReference type="PANTHER" id="PTHR30193:SF37">
    <property type="entry name" value="INNER MEMBRANE ABC TRANSPORTER PERMEASE PROTEIN YCJO"/>
    <property type="match status" value="1"/>
</dbReference>
<evidence type="ECO:0000256" key="1">
    <source>
        <dbReference type="ARBA" id="ARBA00004651"/>
    </source>
</evidence>
<dbReference type="InterPro" id="IPR035906">
    <property type="entry name" value="MetI-like_sf"/>
</dbReference>
<keyword evidence="2 7" id="KW-0813">Transport</keyword>
<evidence type="ECO:0000256" key="4">
    <source>
        <dbReference type="ARBA" id="ARBA00022692"/>
    </source>
</evidence>
<dbReference type="PROSITE" id="PS50928">
    <property type="entry name" value="ABC_TM1"/>
    <property type="match status" value="1"/>
</dbReference>
<dbReference type="EMBL" id="BAABJO010000003">
    <property type="protein sequence ID" value="GAA5113202.1"/>
    <property type="molecule type" value="Genomic_DNA"/>
</dbReference>
<feature type="transmembrane region" description="Helical" evidence="7">
    <location>
        <begin position="279"/>
        <end position="298"/>
    </location>
</feature>
<evidence type="ECO:0000256" key="2">
    <source>
        <dbReference type="ARBA" id="ARBA00022448"/>
    </source>
</evidence>
<feature type="transmembrane region" description="Helical" evidence="7">
    <location>
        <begin position="84"/>
        <end position="112"/>
    </location>
</feature>
<dbReference type="RefSeq" id="WP_345603423.1">
    <property type="nucleotide sequence ID" value="NZ_BAABJO010000003.1"/>
</dbReference>